<feature type="region of interest" description="Disordered" evidence="2">
    <location>
        <begin position="1480"/>
        <end position="1546"/>
    </location>
</feature>
<dbReference type="InterPro" id="IPR036770">
    <property type="entry name" value="Ankyrin_rpt-contain_sf"/>
</dbReference>
<feature type="coiled-coil region" evidence="1">
    <location>
        <begin position="1176"/>
        <end position="1203"/>
    </location>
</feature>
<feature type="compositionally biased region" description="Polar residues" evidence="2">
    <location>
        <begin position="181"/>
        <end position="190"/>
    </location>
</feature>
<dbReference type="PROSITE" id="PS50096">
    <property type="entry name" value="IQ"/>
    <property type="match status" value="1"/>
</dbReference>
<proteinExistence type="predicted"/>
<dbReference type="EnsemblProtists" id="PYU1_T008592">
    <property type="protein sequence ID" value="PYU1_T008592"/>
    <property type="gene ID" value="PYU1_G008576"/>
</dbReference>
<dbReference type="VEuPathDB" id="FungiDB:PYU1_G008576"/>
<feature type="region of interest" description="Disordered" evidence="2">
    <location>
        <begin position="1"/>
        <end position="45"/>
    </location>
</feature>
<keyword evidence="1" id="KW-0175">Coiled coil</keyword>
<feature type="compositionally biased region" description="Basic and acidic residues" evidence="2">
    <location>
        <begin position="1490"/>
        <end position="1517"/>
    </location>
</feature>
<feature type="compositionally biased region" description="Basic residues" evidence="2">
    <location>
        <begin position="151"/>
        <end position="164"/>
    </location>
</feature>
<evidence type="ECO:0000256" key="2">
    <source>
        <dbReference type="SAM" id="MobiDB-lite"/>
    </source>
</evidence>
<evidence type="ECO:0000313" key="3">
    <source>
        <dbReference type="EnsemblProtists" id="PYU1_T008592"/>
    </source>
</evidence>
<feature type="region of interest" description="Disordered" evidence="2">
    <location>
        <begin position="151"/>
        <end position="190"/>
    </location>
</feature>
<keyword evidence="4" id="KW-1185">Reference proteome</keyword>
<evidence type="ECO:0000256" key="1">
    <source>
        <dbReference type="SAM" id="Coils"/>
    </source>
</evidence>
<feature type="compositionally biased region" description="Basic residues" evidence="2">
    <location>
        <begin position="1"/>
        <end position="12"/>
    </location>
</feature>
<evidence type="ECO:0000313" key="4">
    <source>
        <dbReference type="Proteomes" id="UP000019132"/>
    </source>
</evidence>
<reference evidence="4" key="2">
    <citation type="submission" date="2010-04" db="EMBL/GenBank/DDBJ databases">
        <authorList>
            <person name="Buell R."/>
            <person name="Hamilton J."/>
            <person name="Hostetler J."/>
        </authorList>
    </citation>
    <scope>NUCLEOTIDE SEQUENCE [LARGE SCALE GENOMIC DNA]</scope>
    <source>
        <strain evidence="4">DAOM:BR144</strain>
    </source>
</reference>
<reference evidence="3" key="3">
    <citation type="submission" date="2015-02" db="UniProtKB">
        <authorList>
            <consortium name="EnsemblProtists"/>
        </authorList>
    </citation>
    <scope>IDENTIFICATION</scope>
    <source>
        <strain evidence="3">DAOM BR144</strain>
    </source>
</reference>
<sequence>MSKSSVRARPKEKKTEREAKQQQTTSAEEKRLAEREAEREARKLEMRTWIPDPAVLKRREWTTKKRSRERMKGVLSWYPPASESAEVHPLFGALGPAESNNHVTEQQQAAEQEARESFALALIKQMQDLTQKVSYVERHVATAEISPSVARHRRGNAKVHKRRPSREQLEPLRDEHAPSSLGRSTSHTSMGYQWQKQQLQETQPTYLVHSAGSRNAMSLNQLHAVDEDAEDPAEMEQFLTFHRRQRKQHLYAAKIQATWRMYLRKRVYNRWGRRRAKRLRNCFQKWCLAHRLRSKARISLVRKYLLAWREEVQITIQLREIEHKLFRDAETQSELPKLIVNLVFTSTDQDEASRKSVQHALIRQQTRGKFFNSAFASVEHVPDSHRGRVQRMRLQHMKAREAIAKKIVQRMFLLWKKVYQENKRVGLDAQLCIKRAARLAFGSRPVWAGEKLLLVFGIWCRYATFTRCKRSGRPFPQYTQALPQWDIWVHNYQERQVRRVKATAKAPLASMRRFFCRLHAFSDQSIEKREHMEKALRHYIAKITRAILRNWRDEIAEPAANKKLCRFVLAKLHNYARVKTTLYPRKQAVLRSKQLWDFGRAWRAWKSVHVRSFFKRELNVSRLEQSQWRAKVHRIICIWMDAKHHVNRWKTFDAWKNYCKKRRLFETLRFHCEEVGKRHLLLGILNTWKAFVWKQEDKFLEDQLQLSAWDAYKELSPFFPMLFYGYYSDAAAIFGGVETKRGDDDDENDDGTHAAKLPYNSDGIRQFQSILVQGSVFEVRNAVLRSNHLINAVDDASGNTPLHVVMNVEDHSHRIDILSLLLSEGAVTWNRPNRHGLTPKQLAPDADTIQLLEQGIYAFYASQVRRAEVDRKSMVPPQDSSREPDRVGAMPGEQRLMWCMVTLLSSEWVRGLRIAGDIKIREWHSVLKEELWLRQERMIFASTSEFSPAILRCRAFLNGMKKKLARSAPHILQQQIQKALHASPATDRDVFVKPSQGETERNRRAASLGELEPYARFLLTPTLDCEPAERALVHSFVGVLFSLDFSVDDVLVEAFRLEGMCATLERQVWTLHEQLVRAQWKIVALSGDTAKVPMDPSLLCCFSSEFEMDIFFGRQLFVLHIDHLLLERERKRGLTSSTPSLENAGKDKDHGDMSSTGDVDIERERDALIKEVGVLLTKFQRKMRKIEKKKAALQEHLVVSESQYRATLVSATRSVREISTARLVVESVKLKMTALLLKHSDLKSAIADLEATKGYLVSGDLDKLQRSANGLDTLELVAETTHLIEEEFSRCMQLFHNNDLIANYGKDASSKETESQCLEVRQLFKGAKAALQVLFVANLFRCSCCWLAENMIPPDKTDEAASAQVIEYKKEPLLPRNASIMRRRSSVSNARKVPDTLHRGSIVTEAAERLATLMKETYASSGGLLFEMERAAIQEQEKLRQEHENCIVPAIQEINPIAGQLEEPPKHLLDAQSARFSTLEASSESASRIARNDKQDAPTRRNRKREELRKAIVEHQLKRMTPGYRATDDGDDEDKEADRSSGTHSLLPSIHSASVEFGNFVSSVVTQHTFEDPASDLFLTTILPALQPIMYAMRSRCGSVAPSKPASVA</sequence>
<reference evidence="4" key="1">
    <citation type="journal article" date="2010" name="Genome Biol.">
        <title>Genome sequence of the necrotrophic plant pathogen Pythium ultimum reveals original pathogenicity mechanisms and effector repertoire.</title>
        <authorList>
            <person name="Levesque C.A."/>
            <person name="Brouwer H."/>
            <person name="Cano L."/>
            <person name="Hamilton J.P."/>
            <person name="Holt C."/>
            <person name="Huitema E."/>
            <person name="Raffaele S."/>
            <person name="Robideau G.P."/>
            <person name="Thines M."/>
            <person name="Win J."/>
            <person name="Zerillo M.M."/>
            <person name="Beakes G.W."/>
            <person name="Boore J.L."/>
            <person name="Busam D."/>
            <person name="Dumas B."/>
            <person name="Ferriera S."/>
            <person name="Fuerstenberg S.I."/>
            <person name="Gachon C.M."/>
            <person name="Gaulin E."/>
            <person name="Govers F."/>
            <person name="Grenville-Briggs L."/>
            <person name="Horner N."/>
            <person name="Hostetler J."/>
            <person name="Jiang R.H."/>
            <person name="Johnson J."/>
            <person name="Krajaejun T."/>
            <person name="Lin H."/>
            <person name="Meijer H.J."/>
            <person name="Moore B."/>
            <person name="Morris P."/>
            <person name="Phuntmart V."/>
            <person name="Puiu D."/>
            <person name="Shetty J."/>
            <person name="Stajich J.E."/>
            <person name="Tripathy S."/>
            <person name="Wawra S."/>
            <person name="van West P."/>
            <person name="Whitty B.R."/>
            <person name="Coutinho P.M."/>
            <person name="Henrissat B."/>
            <person name="Martin F."/>
            <person name="Thomas P.D."/>
            <person name="Tyler B.M."/>
            <person name="De Vries R.P."/>
            <person name="Kamoun S."/>
            <person name="Yandell M."/>
            <person name="Tisserat N."/>
            <person name="Buell C.R."/>
        </authorList>
    </citation>
    <scope>NUCLEOTIDE SEQUENCE</scope>
    <source>
        <strain evidence="4">DAOM:BR144</strain>
    </source>
</reference>
<organism evidence="3 4">
    <name type="scientific">Globisporangium ultimum (strain ATCC 200006 / CBS 805.95 / DAOM BR144)</name>
    <name type="common">Pythium ultimum</name>
    <dbReference type="NCBI Taxonomy" id="431595"/>
    <lineage>
        <taxon>Eukaryota</taxon>
        <taxon>Sar</taxon>
        <taxon>Stramenopiles</taxon>
        <taxon>Oomycota</taxon>
        <taxon>Peronosporomycetes</taxon>
        <taxon>Pythiales</taxon>
        <taxon>Pythiaceae</taxon>
        <taxon>Globisporangium</taxon>
    </lineage>
</organism>
<dbReference type="InParanoid" id="K3WUE5"/>
<dbReference type="OMA" id="CEQELIP"/>
<dbReference type="eggNOG" id="ENOG502RZSD">
    <property type="taxonomic scope" value="Eukaryota"/>
</dbReference>
<feature type="compositionally biased region" description="Basic and acidic residues" evidence="2">
    <location>
        <begin position="27"/>
        <end position="45"/>
    </location>
</feature>
<feature type="region of interest" description="Disordered" evidence="2">
    <location>
        <begin position="1135"/>
        <end position="1157"/>
    </location>
</feature>
<name>K3WUE5_GLOUD</name>
<dbReference type="EMBL" id="GL376613">
    <property type="status" value="NOT_ANNOTATED_CDS"/>
    <property type="molecule type" value="Genomic_DNA"/>
</dbReference>
<dbReference type="Gene3D" id="1.25.40.20">
    <property type="entry name" value="Ankyrin repeat-containing domain"/>
    <property type="match status" value="1"/>
</dbReference>
<dbReference type="HOGENOM" id="CLU_001062_0_0_1"/>
<dbReference type="Proteomes" id="UP000019132">
    <property type="component" value="Unassembled WGS sequence"/>
</dbReference>
<feature type="compositionally biased region" description="Basic and acidic residues" evidence="2">
    <location>
        <begin position="165"/>
        <end position="177"/>
    </location>
</feature>
<accession>K3WUE5</accession>
<protein>
    <submittedName>
        <fullName evidence="3">Uncharacterized protein</fullName>
    </submittedName>
</protein>